<dbReference type="InterPro" id="IPR011009">
    <property type="entry name" value="Kinase-like_dom_sf"/>
</dbReference>
<dbReference type="PRINTS" id="PR01415">
    <property type="entry name" value="ANKYRIN"/>
</dbReference>
<evidence type="ECO:0000259" key="4">
    <source>
        <dbReference type="PROSITE" id="PS50011"/>
    </source>
</evidence>
<dbReference type="PROSITE" id="PS50088">
    <property type="entry name" value="ANK_REPEAT"/>
    <property type="match status" value="5"/>
</dbReference>
<reference evidence="5 6" key="1">
    <citation type="submission" date="2012-04" db="EMBL/GenBank/DDBJ databases">
        <title>The Genome Sequence of Saprolegnia declina VS20.</title>
        <authorList>
            <consortium name="The Broad Institute Genome Sequencing Platform"/>
            <person name="Russ C."/>
            <person name="Nusbaum C."/>
            <person name="Tyler B."/>
            <person name="van West P."/>
            <person name="Dieguez-Uribeondo J."/>
            <person name="de Bruijn I."/>
            <person name="Tripathy S."/>
            <person name="Jiang R."/>
            <person name="Young S.K."/>
            <person name="Zeng Q."/>
            <person name="Gargeya S."/>
            <person name="Fitzgerald M."/>
            <person name="Haas B."/>
            <person name="Abouelleil A."/>
            <person name="Alvarado L."/>
            <person name="Arachchi H.M."/>
            <person name="Berlin A."/>
            <person name="Chapman S.B."/>
            <person name="Goldberg J."/>
            <person name="Griggs A."/>
            <person name="Gujja S."/>
            <person name="Hansen M."/>
            <person name="Howarth C."/>
            <person name="Imamovic A."/>
            <person name="Larimer J."/>
            <person name="McCowen C."/>
            <person name="Montmayeur A."/>
            <person name="Murphy C."/>
            <person name="Neiman D."/>
            <person name="Pearson M."/>
            <person name="Priest M."/>
            <person name="Roberts A."/>
            <person name="Saif S."/>
            <person name="Shea T."/>
            <person name="Sisk P."/>
            <person name="Sykes S."/>
            <person name="Wortman J."/>
            <person name="Nusbaum C."/>
            <person name="Birren B."/>
        </authorList>
    </citation>
    <scope>NUCLEOTIDE SEQUENCE [LARGE SCALE GENOMIC DNA]</scope>
    <source>
        <strain evidence="5 6">VS20</strain>
    </source>
</reference>
<dbReference type="SMART" id="SM00220">
    <property type="entry name" value="S_TKc"/>
    <property type="match status" value="1"/>
</dbReference>
<dbReference type="VEuPathDB" id="FungiDB:SDRG_15139"/>
<dbReference type="Pfam" id="PF12796">
    <property type="entry name" value="Ank_2"/>
    <property type="match status" value="4"/>
</dbReference>
<organism evidence="5 6">
    <name type="scientific">Saprolegnia diclina (strain VS20)</name>
    <dbReference type="NCBI Taxonomy" id="1156394"/>
    <lineage>
        <taxon>Eukaryota</taxon>
        <taxon>Sar</taxon>
        <taxon>Stramenopiles</taxon>
        <taxon>Oomycota</taxon>
        <taxon>Saprolegniomycetes</taxon>
        <taxon>Saprolegniales</taxon>
        <taxon>Saprolegniaceae</taxon>
        <taxon>Saprolegnia</taxon>
    </lineage>
</organism>
<dbReference type="eggNOG" id="KOG0193">
    <property type="taxonomic scope" value="Eukaryota"/>
</dbReference>
<proteinExistence type="predicted"/>
<feature type="repeat" description="ANK" evidence="3">
    <location>
        <begin position="341"/>
        <end position="373"/>
    </location>
</feature>
<dbReference type="RefSeq" id="XP_008619525.1">
    <property type="nucleotide sequence ID" value="XM_008621303.1"/>
</dbReference>
<dbReference type="SMART" id="SM00248">
    <property type="entry name" value="ANK"/>
    <property type="match status" value="13"/>
</dbReference>
<evidence type="ECO:0000313" key="5">
    <source>
        <dbReference type="EMBL" id="EQC27025.1"/>
    </source>
</evidence>
<dbReference type="PROSITE" id="PS00108">
    <property type="entry name" value="PROTEIN_KINASE_ST"/>
    <property type="match status" value="1"/>
</dbReference>
<dbReference type="PANTHER" id="PTHR24198:SF165">
    <property type="entry name" value="ANKYRIN REPEAT-CONTAINING PROTEIN-RELATED"/>
    <property type="match status" value="1"/>
</dbReference>
<gene>
    <name evidence="5" type="ORF">SDRG_15139</name>
</gene>
<dbReference type="InterPro" id="IPR002110">
    <property type="entry name" value="Ankyrin_rpt"/>
</dbReference>
<keyword evidence="6" id="KW-1185">Reference proteome</keyword>
<dbReference type="GO" id="GO:0005524">
    <property type="term" value="F:ATP binding"/>
    <property type="evidence" value="ECO:0007669"/>
    <property type="project" value="InterPro"/>
</dbReference>
<evidence type="ECO:0000256" key="2">
    <source>
        <dbReference type="ARBA" id="ARBA00023043"/>
    </source>
</evidence>
<evidence type="ECO:0000313" key="6">
    <source>
        <dbReference type="Proteomes" id="UP000030762"/>
    </source>
</evidence>
<dbReference type="Proteomes" id="UP000030762">
    <property type="component" value="Unassembled WGS sequence"/>
</dbReference>
<dbReference type="Gene3D" id="1.25.40.20">
    <property type="entry name" value="Ankyrin repeat-containing domain"/>
    <property type="match status" value="5"/>
</dbReference>
<dbReference type="eggNOG" id="KOG4177">
    <property type="taxonomic scope" value="Eukaryota"/>
</dbReference>
<dbReference type="GeneID" id="19955866"/>
<dbReference type="PROSITE" id="PS50011">
    <property type="entry name" value="PROTEIN_KINASE_DOM"/>
    <property type="match status" value="1"/>
</dbReference>
<dbReference type="EMBL" id="JH767216">
    <property type="protein sequence ID" value="EQC27025.1"/>
    <property type="molecule type" value="Genomic_DNA"/>
</dbReference>
<dbReference type="InterPro" id="IPR000719">
    <property type="entry name" value="Prot_kinase_dom"/>
</dbReference>
<feature type="repeat" description="ANK" evidence="3">
    <location>
        <begin position="306"/>
        <end position="329"/>
    </location>
</feature>
<dbReference type="OrthoDB" id="7729168at2759"/>
<protein>
    <submittedName>
        <fullName evidence="5">TKL protein kinase</fullName>
    </submittedName>
</protein>
<name>T0Q0Z8_SAPDV</name>
<sequence length="978" mass="104980">MTKSKEEELYTAAEEGRLGDVKRLVEKEGVNPNGKDGAPLGVAAWFGQAKVVCYLLTKGASTEGHCNDGLYTPLLESAKHNRLEVARLLLDADADPGARNIYKETALDVAIKYRHDDVAQLLRDHPQRKITKAKLLAALHERCFSDAITLIKSTTVDVNLRDGNFVPLLQLVVDTGDMALLQTLLSKPSLDVNATDKEEQTALTRAIAKNNIAAVVALVQANARGTLMGEEGWTVQMYHFGLLLLQAASTNNAGNLEVLLRAGARPSTVNEDGATALHVAAANGHDDIVTLLLATDPSLSCRSDQSGNLPLHLAAAKGHMFIVEKLVQHAPVKSLSWTNSGGCTPLSVAIKCAHAPLVSLLIQSGTSLDSTTNSGWTLLHEAAATGGLAMVKMLLSTTLNMFAKTTAGETPLQIATDKQRGDAIVQAFKDAEAAETLRFLDAVQSGDADRVDVYLRKGVGVNTTDANGRTALHVAVARDHASVVDRLVRAGATIVVHDANGTSPLLLSARQGHVASAHVLVQALSLEALASSVRWSYAEAMDKGHTEVAEMLLPHLPPSVVDPYPEAAPATDEDTSRRDALLAIFRTALDGAGSDAMNQTLVQAVLAGHADAVQCLLAMGADPATMRPEQHGWTLLALAIKQANDAVAQVLYPHLYPEPTAAIATELVVEREIFGGTGVTVNLGSYGDKAVVMKGPKLPNPRLVKSFMQEVDTMRTCTSPYLQPLLAVLDNGSQKPHVVRPRTLLYSPTMVMEYMELGDLHNYLQLKQFGVPVEMELSTIEVALVLALALADLHRCNVVHRDVKSLNIFLSKTYYVRLGDLGSARTLDGDTFTSNVGTKFWMAPEVLRVPDLEGQGRVYTTAADIYSFGVVLTELDTLCEPYSDLVDRNSIEAKVRTGLLRPNMSPTCPRWLQDLADKCLAFDPTERPTAAAIVKELLLRRNDGDDAPTTVLMNKKAATSAVGLPTISECGTNSNEIA</sequence>
<dbReference type="STRING" id="1156394.T0Q0Z8"/>
<dbReference type="AlphaFoldDB" id="T0Q0Z8"/>
<dbReference type="InParanoid" id="T0Q0Z8"/>
<evidence type="ECO:0000256" key="1">
    <source>
        <dbReference type="ARBA" id="ARBA00022737"/>
    </source>
</evidence>
<keyword evidence="5" id="KW-0418">Kinase</keyword>
<dbReference type="PRINTS" id="PR00109">
    <property type="entry name" value="TYRKINASE"/>
</dbReference>
<dbReference type="SUPFAM" id="SSF56112">
    <property type="entry name" value="Protein kinase-like (PK-like)"/>
    <property type="match status" value="1"/>
</dbReference>
<dbReference type="Pfam" id="PF00069">
    <property type="entry name" value="Pkinase"/>
    <property type="match status" value="1"/>
</dbReference>
<evidence type="ECO:0000256" key="3">
    <source>
        <dbReference type="PROSITE-ProRule" id="PRU00023"/>
    </source>
</evidence>
<keyword evidence="1" id="KW-0677">Repeat</keyword>
<accession>T0Q0Z8</accession>
<dbReference type="InterPro" id="IPR036770">
    <property type="entry name" value="Ankyrin_rpt-contain_sf"/>
</dbReference>
<feature type="repeat" description="ANK" evidence="3">
    <location>
        <begin position="374"/>
        <end position="406"/>
    </location>
</feature>
<dbReference type="InterPro" id="IPR001245">
    <property type="entry name" value="Ser-Thr/Tyr_kinase_cat_dom"/>
</dbReference>
<dbReference type="SUPFAM" id="SSF48403">
    <property type="entry name" value="Ankyrin repeat"/>
    <property type="match status" value="3"/>
</dbReference>
<keyword evidence="5" id="KW-0808">Transferase</keyword>
<feature type="repeat" description="ANK" evidence="3">
    <location>
        <begin position="467"/>
        <end position="499"/>
    </location>
</feature>
<feature type="repeat" description="ANK" evidence="3">
    <location>
        <begin position="272"/>
        <end position="304"/>
    </location>
</feature>
<dbReference type="OMA" id="MRTCTSP"/>
<dbReference type="Gene3D" id="1.10.510.10">
    <property type="entry name" value="Transferase(Phosphotransferase) domain 1"/>
    <property type="match status" value="1"/>
</dbReference>
<keyword evidence="2 3" id="KW-0040">ANK repeat</keyword>
<dbReference type="InterPro" id="IPR008271">
    <property type="entry name" value="Ser/Thr_kinase_AS"/>
</dbReference>
<dbReference type="PANTHER" id="PTHR24198">
    <property type="entry name" value="ANKYRIN REPEAT AND PROTEIN KINASE DOMAIN-CONTAINING PROTEIN"/>
    <property type="match status" value="1"/>
</dbReference>
<feature type="domain" description="Protein kinase" evidence="4">
    <location>
        <begin position="667"/>
        <end position="939"/>
    </location>
</feature>
<dbReference type="PROSITE" id="PS50297">
    <property type="entry name" value="ANK_REP_REGION"/>
    <property type="match status" value="4"/>
</dbReference>
<dbReference type="GO" id="GO:0004672">
    <property type="term" value="F:protein kinase activity"/>
    <property type="evidence" value="ECO:0007669"/>
    <property type="project" value="InterPro"/>
</dbReference>